<dbReference type="Proteomes" id="UP001374579">
    <property type="component" value="Unassembled WGS sequence"/>
</dbReference>
<proteinExistence type="predicted"/>
<feature type="region of interest" description="Disordered" evidence="1">
    <location>
        <begin position="236"/>
        <end position="276"/>
    </location>
</feature>
<reference evidence="3 4" key="1">
    <citation type="submission" date="2024-02" db="EMBL/GenBank/DDBJ databases">
        <title>Chromosome-scale genome assembly of the rough periwinkle Littorina saxatilis.</title>
        <authorList>
            <person name="De Jode A."/>
            <person name="Faria R."/>
            <person name="Formenti G."/>
            <person name="Sims Y."/>
            <person name="Smith T.P."/>
            <person name="Tracey A."/>
            <person name="Wood J.M.D."/>
            <person name="Zagrodzka Z.B."/>
            <person name="Johannesson K."/>
            <person name="Butlin R.K."/>
            <person name="Leder E.H."/>
        </authorList>
    </citation>
    <scope>NUCLEOTIDE SEQUENCE [LARGE SCALE GENOMIC DNA]</scope>
    <source>
        <strain evidence="3">Snail1</strain>
        <tissue evidence="3">Muscle</tissue>
    </source>
</reference>
<feature type="domain" description="Mutator-like transposase" evidence="2">
    <location>
        <begin position="2"/>
        <end position="112"/>
    </location>
</feature>
<comment type="caution">
    <text evidence="3">The sequence shown here is derived from an EMBL/GenBank/DDBJ whole genome shotgun (WGS) entry which is preliminary data.</text>
</comment>
<evidence type="ECO:0000313" key="4">
    <source>
        <dbReference type="Proteomes" id="UP001374579"/>
    </source>
</evidence>
<evidence type="ECO:0000259" key="2">
    <source>
        <dbReference type="Pfam" id="PF20700"/>
    </source>
</evidence>
<feature type="compositionally biased region" description="Basic residues" evidence="1">
    <location>
        <begin position="247"/>
        <end position="258"/>
    </location>
</feature>
<evidence type="ECO:0000313" key="3">
    <source>
        <dbReference type="EMBL" id="KAK7091236.1"/>
    </source>
</evidence>
<accession>A0AAN9AQM9</accession>
<organism evidence="3 4">
    <name type="scientific">Littorina saxatilis</name>
    <dbReference type="NCBI Taxonomy" id="31220"/>
    <lineage>
        <taxon>Eukaryota</taxon>
        <taxon>Metazoa</taxon>
        <taxon>Spiralia</taxon>
        <taxon>Lophotrochozoa</taxon>
        <taxon>Mollusca</taxon>
        <taxon>Gastropoda</taxon>
        <taxon>Caenogastropoda</taxon>
        <taxon>Littorinimorpha</taxon>
        <taxon>Littorinoidea</taxon>
        <taxon>Littorinidae</taxon>
        <taxon>Littorina</taxon>
    </lineage>
</organism>
<dbReference type="InterPro" id="IPR049012">
    <property type="entry name" value="Mutator_transp_dom"/>
</dbReference>
<gene>
    <name evidence="3" type="ORF">V1264_008948</name>
</gene>
<evidence type="ECO:0000256" key="1">
    <source>
        <dbReference type="SAM" id="MobiDB-lite"/>
    </source>
</evidence>
<dbReference type="EMBL" id="JBAMIC010000022">
    <property type="protein sequence ID" value="KAK7091236.1"/>
    <property type="molecule type" value="Genomic_DNA"/>
</dbReference>
<name>A0AAN9AQM9_9CAEN</name>
<dbReference type="Pfam" id="PF20700">
    <property type="entry name" value="Mutator"/>
    <property type="match status" value="1"/>
</dbReference>
<sequence length="276" mass="30500">MLSDGDSVAFKAVVDANLYPVEKLECVNHCDKIMGTALRKKAKEEKLGGRHRGALTANACTILQSYYRNTIMKNLGKPYKMKEAIWASFLHCSSTDDNPQHQQCPVGADSSCFFQKAVATGQEPPPHKDNVGTPLSADVARAVKPIYDRMPDVGLMARIKHGRTQNANECVNGQIWARCPKTVHVGASRVNAAVASAVSHFNQGCSHLSHVMKQLGVTPAEGLKDYQVRQDRRRCDQAELAAQPERKRSRKDKKRASKSRTVQQEREGQTYGPGMN</sequence>
<protein>
    <recommendedName>
        <fullName evidence="2">Mutator-like transposase domain-containing protein</fullName>
    </recommendedName>
</protein>
<keyword evidence="4" id="KW-1185">Reference proteome</keyword>
<dbReference type="AlphaFoldDB" id="A0AAN9AQM9"/>